<proteinExistence type="predicted"/>
<feature type="domain" description="TORTIFOLIA1/SINE1-2 N-terminal" evidence="3">
    <location>
        <begin position="16"/>
        <end position="287"/>
    </location>
</feature>
<dbReference type="Gene3D" id="1.25.10.10">
    <property type="entry name" value="Leucine-rich Repeat Variant"/>
    <property type="match status" value="1"/>
</dbReference>
<evidence type="ECO:0000313" key="4">
    <source>
        <dbReference type="EMBL" id="KAK6931146.1"/>
    </source>
</evidence>
<dbReference type="FunFam" id="1.25.10.10:FF:000549">
    <property type="entry name" value="ARM repeat superfamily protein"/>
    <property type="match status" value="1"/>
</dbReference>
<dbReference type="PANTHER" id="PTHR31355">
    <property type="entry name" value="MICROTUBULE-ASSOCIATED PROTEIN TORTIFOLIA1"/>
    <property type="match status" value="1"/>
</dbReference>
<evidence type="ECO:0000259" key="3">
    <source>
        <dbReference type="Pfam" id="PF24714"/>
    </source>
</evidence>
<dbReference type="InterPro" id="IPR021133">
    <property type="entry name" value="HEAT_type_2"/>
</dbReference>
<keyword evidence="5" id="KW-1185">Reference proteome</keyword>
<dbReference type="AlphaFoldDB" id="A0AAN8VJQ1"/>
<name>A0AAN8VJQ1_9MAGN</name>
<gene>
    <name evidence="4" type="ORF">RJ641_002939</name>
</gene>
<dbReference type="InterPro" id="IPR011989">
    <property type="entry name" value="ARM-like"/>
</dbReference>
<sequence>MPATHPKRSPQSTPPDLKNRVNTCLNKLSDRDTLTVASTELESIAKSLSHDSLSPFLNCISTTDSSVKSPVRKQCVRLLSTLSLSHGNSLSPHLSKMLSSVVRRLRDADSSVRLACVEAVSTMASQITKPPFSAFLKPFSDAIFLEQDYNAQIGASLCLSSAIMASPSPEPEQLAKLLPKLLKLLKSDSFKAKFALLTLIRSVTAVGGASNRNAVANLVQCLIEFLSNDDWTARKASAEAIEKIAIAERVLASEFKQKIVGSLESRRFDKVKVVRETMNHALKVWKEVPDTSSNEILAQAQSEVSSNDNVSSGCFPSVSKSAGIGTPQAKKLVPTNRSSPSDNSLVTTARNRNPKMGSDGKSVTRESCKLDSGMPSDWKIEIAVGNSPSLKVSNEAGSEKKAEVLEVGEVGGSRNFRREFKDTLLNRLRERDDKMNKYGGWRSGSRVVPVHENDVAELDVANNSSEEIYENQKEFEDLALIRKQLLQIEYQQSSLLELLQRFIGTSQMGMNSLETRVYGLEMALDEISYDLALSTGRISSTDSAGNTCCMLPGADFLSSKFWRRTEDQDSTSRFPLSRINQSSISMSNASGEMPKLDVTRFQHQSGGGILKNPLADNFNNAGGNSKLAFDATPRKINKDVEGLLIHKTGRLNGASLAGYTTPAVTTAR</sequence>
<dbReference type="SUPFAM" id="SSF48371">
    <property type="entry name" value="ARM repeat"/>
    <property type="match status" value="1"/>
</dbReference>
<feature type="region of interest" description="Disordered" evidence="2">
    <location>
        <begin position="321"/>
        <end position="372"/>
    </location>
</feature>
<dbReference type="InterPro" id="IPR016024">
    <property type="entry name" value="ARM-type_fold"/>
</dbReference>
<feature type="repeat" description="HEAT" evidence="1">
    <location>
        <begin position="97"/>
        <end position="135"/>
    </location>
</feature>
<dbReference type="PANTHER" id="PTHR31355:SF32">
    <property type="entry name" value="TORTIFOLIA1-LIKE PROTEIN 4"/>
    <property type="match status" value="1"/>
</dbReference>
<feature type="region of interest" description="Disordered" evidence="2">
    <location>
        <begin position="1"/>
        <end position="20"/>
    </location>
</feature>
<accession>A0AAN8VJQ1</accession>
<comment type="caution">
    <text evidence="4">The sequence shown here is derived from an EMBL/GenBank/DDBJ whole genome shotgun (WGS) entry which is preliminary data.</text>
</comment>
<dbReference type="GO" id="GO:0008017">
    <property type="term" value="F:microtubule binding"/>
    <property type="evidence" value="ECO:0007669"/>
    <property type="project" value="InterPro"/>
</dbReference>
<dbReference type="InterPro" id="IPR057600">
    <property type="entry name" value="TORTIFOLIA1/SINE1-2_N"/>
</dbReference>
<dbReference type="EMBL" id="JBAMMX010000011">
    <property type="protein sequence ID" value="KAK6931146.1"/>
    <property type="molecule type" value="Genomic_DNA"/>
</dbReference>
<evidence type="ECO:0000256" key="2">
    <source>
        <dbReference type="SAM" id="MobiDB-lite"/>
    </source>
</evidence>
<reference evidence="4 5" key="1">
    <citation type="submission" date="2023-12" db="EMBL/GenBank/DDBJ databases">
        <title>A high-quality genome assembly for Dillenia turbinata (Dilleniales).</title>
        <authorList>
            <person name="Chanderbali A."/>
        </authorList>
    </citation>
    <scope>NUCLEOTIDE SEQUENCE [LARGE SCALE GENOMIC DNA]</scope>
    <source>
        <strain evidence="4">LSX21</strain>
        <tissue evidence="4">Leaf</tissue>
    </source>
</reference>
<dbReference type="GO" id="GO:0005874">
    <property type="term" value="C:microtubule"/>
    <property type="evidence" value="ECO:0007669"/>
    <property type="project" value="InterPro"/>
</dbReference>
<protein>
    <recommendedName>
        <fullName evidence="3">TORTIFOLIA1/SINE1-2 N-terminal domain-containing protein</fullName>
    </recommendedName>
</protein>
<dbReference type="Pfam" id="PF24714">
    <property type="entry name" value="TOR1L1_N"/>
    <property type="match status" value="1"/>
</dbReference>
<evidence type="ECO:0000256" key="1">
    <source>
        <dbReference type="PROSITE-ProRule" id="PRU00103"/>
    </source>
</evidence>
<dbReference type="InterPro" id="IPR033337">
    <property type="entry name" value="TORTIFOLIA1/SINE1-2"/>
</dbReference>
<dbReference type="Proteomes" id="UP001370490">
    <property type="component" value="Unassembled WGS sequence"/>
</dbReference>
<evidence type="ECO:0000313" key="5">
    <source>
        <dbReference type="Proteomes" id="UP001370490"/>
    </source>
</evidence>
<dbReference type="PROSITE" id="PS50077">
    <property type="entry name" value="HEAT_REPEAT"/>
    <property type="match status" value="1"/>
</dbReference>
<feature type="compositionally biased region" description="Polar residues" evidence="2">
    <location>
        <begin position="335"/>
        <end position="351"/>
    </location>
</feature>
<organism evidence="4 5">
    <name type="scientific">Dillenia turbinata</name>
    <dbReference type="NCBI Taxonomy" id="194707"/>
    <lineage>
        <taxon>Eukaryota</taxon>
        <taxon>Viridiplantae</taxon>
        <taxon>Streptophyta</taxon>
        <taxon>Embryophyta</taxon>
        <taxon>Tracheophyta</taxon>
        <taxon>Spermatophyta</taxon>
        <taxon>Magnoliopsida</taxon>
        <taxon>eudicotyledons</taxon>
        <taxon>Gunneridae</taxon>
        <taxon>Pentapetalae</taxon>
        <taxon>Dilleniales</taxon>
        <taxon>Dilleniaceae</taxon>
        <taxon>Dillenia</taxon>
    </lineage>
</organism>